<evidence type="ECO:0008006" key="3">
    <source>
        <dbReference type="Google" id="ProtNLM"/>
    </source>
</evidence>
<organism evidence="1 2">
    <name type="scientific">Zymoseptoria tritici ST99CH_1E4</name>
    <dbReference type="NCBI Taxonomy" id="1276532"/>
    <lineage>
        <taxon>Eukaryota</taxon>
        <taxon>Fungi</taxon>
        <taxon>Dikarya</taxon>
        <taxon>Ascomycota</taxon>
        <taxon>Pezizomycotina</taxon>
        <taxon>Dothideomycetes</taxon>
        <taxon>Dothideomycetidae</taxon>
        <taxon>Mycosphaerellales</taxon>
        <taxon>Mycosphaerellaceae</taxon>
        <taxon>Zymoseptoria</taxon>
    </lineage>
</organism>
<accession>A0A2H1GI70</accession>
<proteinExistence type="predicted"/>
<reference evidence="2" key="1">
    <citation type="submission" date="2017-05" db="EMBL/GenBank/DDBJ databases">
        <authorList>
            <person name="Song R."/>
            <person name="Chenine A.L."/>
            <person name="Ruprecht R.M."/>
        </authorList>
    </citation>
    <scope>NUCLEOTIDE SEQUENCE [LARGE SCALE GENOMIC DNA]</scope>
</reference>
<gene>
    <name evidence="1" type="ORF">ZT1E4_G6538</name>
</gene>
<dbReference type="Proteomes" id="UP000245764">
    <property type="component" value="Chromosome 5"/>
</dbReference>
<dbReference type="EMBL" id="LT854257">
    <property type="protein sequence ID" value="SMR53263.1"/>
    <property type="molecule type" value="Genomic_DNA"/>
</dbReference>
<evidence type="ECO:0000313" key="2">
    <source>
        <dbReference type="Proteomes" id="UP000245764"/>
    </source>
</evidence>
<dbReference type="InterPro" id="IPR027417">
    <property type="entry name" value="P-loop_NTPase"/>
</dbReference>
<dbReference type="PANTHER" id="PTHR48312:SF1">
    <property type="entry name" value="SULFOTRANSFERASE"/>
    <property type="match status" value="1"/>
</dbReference>
<protein>
    <recommendedName>
        <fullName evidence="3">Sulfotransferase domain-containing protein</fullName>
    </recommendedName>
</protein>
<dbReference type="AlphaFoldDB" id="A0A2H1GI70"/>
<dbReference type="SUPFAM" id="SSF52540">
    <property type="entry name" value="P-loop containing nucleoside triphosphate hydrolases"/>
    <property type="match status" value="1"/>
</dbReference>
<sequence length="328" mass="37242">MAETPWEQKRAYLFSHPRTTTNLLLRMLSGQSEWNLDGYFFYDAFIYAREKIAASSLDDVPQAAWGHYKSLREDALQRTHSIVEEARTKKRHVLLKNHAYMLPPITDCIKTVEPASVKTEQSSGTLGAKLDNTNWTPFSDALMLSWTPIFIIRNPILTFESWVRAEGEPFADLTSCFARIPTTFTWYRSIVDWYRSQPGRPGGGSQVVILDADDILADPQVMGKFCDVVGTDKAELVREWTPASELNAHTSVAPSRDIVPEDKARRFYHTINASSGIMSGKTSAGVTLDGREKEWIEEFGPEQAALLKERVEEAWPDYEYLRSLRLQA</sequence>
<name>A0A2H1GI70_ZYMTR</name>
<dbReference type="PANTHER" id="PTHR48312">
    <property type="match status" value="1"/>
</dbReference>
<dbReference type="Gene3D" id="3.40.50.300">
    <property type="entry name" value="P-loop containing nucleotide triphosphate hydrolases"/>
    <property type="match status" value="1"/>
</dbReference>
<evidence type="ECO:0000313" key="1">
    <source>
        <dbReference type="EMBL" id="SMR53263.1"/>
    </source>
</evidence>